<evidence type="ECO:0000313" key="9">
    <source>
        <dbReference type="EMBL" id="ATG75027.1"/>
    </source>
</evidence>
<dbReference type="Gene3D" id="3.40.50.850">
    <property type="entry name" value="Isochorismatase-like"/>
    <property type="match status" value="1"/>
</dbReference>
<evidence type="ECO:0000256" key="1">
    <source>
        <dbReference type="ARBA" id="ARBA00006336"/>
    </source>
</evidence>
<proteinExistence type="inferred from homology"/>
<dbReference type="InterPro" id="IPR000868">
    <property type="entry name" value="Isochorismatase-like_dom"/>
</dbReference>
<evidence type="ECO:0000256" key="7">
    <source>
        <dbReference type="ARBA" id="ARBA00043224"/>
    </source>
</evidence>
<keyword evidence="4" id="KW-0378">Hydrolase</keyword>
<dbReference type="GO" id="GO:0008936">
    <property type="term" value="F:nicotinamidase activity"/>
    <property type="evidence" value="ECO:0007669"/>
    <property type="project" value="UniProtKB-EC"/>
</dbReference>
<dbReference type="PANTHER" id="PTHR11080">
    <property type="entry name" value="PYRAZINAMIDASE/NICOTINAMIDASE"/>
    <property type="match status" value="1"/>
</dbReference>
<evidence type="ECO:0000256" key="5">
    <source>
        <dbReference type="ARBA" id="ARBA00037900"/>
    </source>
</evidence>
<organism evidence="9 10">
    <name type="scientific">Zobellella denitrificans</name>
    <dbReference type="NCBI Taxonomy" id="347534"/>
    <lineage>
        <taxon>Bacteria</taxon>
        <taxon>Pseudomonadati</taxon>
        <taxon>Pseudomonadota</taxon>
        <taxon>Gammaproteobacteria</taxon>
        <taxon>Aeromonadales</taxon>
        <taxon>Aeromonadaceae</taxon>
        <taxon>Zobellella</taxon>
    </lineage>
</organism>
<keyword evidence="2" id="KW-0662">Pyridine nucleotide biosynthesis</keyword>
<dbReference type="EMBL" id="CP012621">
    <property type="protein sequence ID" value="ATG75027.1"/>
    <property type="molecule type" value="Genomic_DNA"/>
</dbReference>
<feature type="domain" description="Isochorismatase-like" evidence="8">
    <location>
        <begin position="63"/>
        <end position="204"/>
    </location>
</feature>
<dbReference type="InterPro" id="IPR036380">
    <property type="entry name" value="Isochorismatase-like_sf"/>
</dbReference>
<dbReference type="GO" id="GO:0019363">
    <property type="term" value="P:pyridine nucleotide biosynthetic process"/>
    <property type="evidence" value="ECO:0007669"/>
    <property type="project" value="UniProtKB-KW"/>
</dbReference>
<dbReference type="Pfam" id="PF00857">
    <property type="entry name" value="Isochorismatase"/>
    <property type="match status" value="1"/>
</dbReference>
<dbReference type="InterPro" id="IPR052347">
    <property type="entry name" value="Isochorismatase_Nicotinamidase"/>
</dbReference>
<dbReference type="PANTHER" id="PTHR11080:SF2">
    <property type="entry name" value="LD05707P"/>
    <property type="match status" value="1"/>
</dbReference>
<name>A0A231N2N1_9GAMM</name>
<reference evidence="10" key="1">
    <citation type="submission" date="2015-09" db="EMBL/GenBank/DDBJ databases">
        <authorList>
            <person name="Shao Z."/>
            <person name="Wang L."/>
        </authorList>
    </citation>
    <scope>NUCLEOTIDE SEQUENCE [LARGE SCALE GENOMIC DNA]</scope>
    <source>
        <strain evidence="10">F13-1</strain>
    </source>
</reference>
<sequence length="216" mass="23581">MKLPAKHRVASLDVDAQYTFTPACPDELPVPEGDQIADELNRQAAFAGYRLGSKDAHSPQAHWLATEQEPPFTPIAGARNMDIRWPRHAVPGTKGFELLAGLPHPADYDFFVWKGVEPDMHPYGACYHDLAERQSTGLVEFLRCNGVSTVLVGGLATDYCVHKTVLQLLAAGFTVVVNRSAIRGVADESSRHAIAEMIQLGAHFVHDAGQLEQADD</sequence>
<dbReference type="KEGG" id="zdf:AN401_15115"/>
<evidence type="ECO:0000256" key="2">
    <source>
        <dbReference type="ARBA" id="ARBA00022642"/>
    </source>
</evidence>
<accession>A0A231N2N1</accession>
<dbReference type="AlphaFoldDB" id="A0A231N2N1"/>
<evidence type="ECO:0000259" key="8">
    <source>
        <dbReference type="Pfam" id="PF00857"/>
    </source>
</evidence>
<evidence type="ECO:0000256" key="3">
    <source>
        <dbReference type="ARBA" id="ARBA00022723"/>
    </source>
</evidence>
<dbReference type="GO" id="GO:0046872">
    <property type="term" value="F:metal ion binding"/>
    <property type="evidence" value="ECO:0007669"/>
    <property type="project" value="UniProtKB-KW"/>
</dbReference>
<protein>
    <recommendedName>
        <fullName evidence="6">nicotinamidase</fullName>
        <ecNumber evidence="6">3.5.1.19</ecNumber>
    </recommendedName>
    <alternativeName>
        <fullName evidence="7">Nicotinamide deamidase</fullName>
    </alternativeName>
</protein>
<dbReference type="EC" id="3.5.1.19" evidence="6"/>
<dbReference type="SUPFAM" id="SSF52499">
    <property type="entry name" value="Isochorismatase-like hydrolases"/>
    <property type="match status" value="1"/>
</dbReference>
<comment type="pathway">
    <text evidence="5">Cofactor biosynthesis; nicotinate biosynthesis; nicotinate from nicotinamide: step 1/1.</text>
</comment>
<evidence type="ECO:0000256" key="4">
    <source>
        <dbReference type="ARBA" id="ARBA00022801"/>
    </source>
</evidence>
<evidence type="ECO:0000313" key="10">
    <source>
        <dbReference type="Proteomes" id="UP000217763"/>
    </source>
</evidence>
<dbReference type="Proteomes" id="UP000217763">
    <property type="component" value="Chromosome"/>
</dbReference>
<gene>
    <name evidence="9" type="ORF">AN401_15115</name>
</gene>
<comment type="similarity">
    <text evidence="1">Belongs to the isochorismatase family.</text>
</comment>
<keyword evidence="3" id="KW-0479">Metal-binding</keyword>
<evidence type="ECO:0000256" key="6">
    <source>
        <dbReference type="ARBA" id="ARBA00039017"/>
    </source>
</evidence>
<dbReference type="RefSeq" id="WP_094038249.1">
    <property type="nucleotide sequence ID" value="NZ_CP012621.1"/>
</dbReference>
<keyword evidence="10" id="KW-1185">Reference proteome</keyword>
<dbReference type="OrthoDB" id="9791276at2"/>